<keyword evidence="3" id="KW-1185">Reference proteome</keyword>
<dbReference type="GeneID" id="19207296"/>
<evidence type="ECO:0000313" key="2">
    <source>
        <dbReference type="EMBL" id="EIW85580.1"/>
    </source>
</evidence>
<evidence type="ECO:0000313" key="3">
    <source>
        <dbReference type="Proteomes" id="UP000053558"/>
    </source>
</evidence>
<feature type="domain" description="Glyoxalase-like" evidence="1">
    <location>
        <begin position="9"/>
        <end position="201"/>
    </location>
</feature>
<dbReference type="RefSeq" id="XP_007764104.1">
    <property type="nucleotide sequence ID" value="XM_007765914.1"/>
</dbReference>
<comment type="caution">
    <text evidence="2">The sequence shown here is derived from an EMBL/GenBank/DDBJ whole genome shotgun (WGS) entry which is preliminary data.</text>
</comment>
<accession>A0A5M3N2G5</accession>
<dbReference type="AlphaFoldDB" id="A0A5M3N2G5"/>
<dbReference type="Proteomes" id="UP000053558">
    <property type="component" value="Unassembled WGS sequence"/>
</dbReference>
<dbReference type="InterPro" id="IPR029068">
    <property type="entry name" value="Glyas_Bleomycin-R_OHBP_Dase"/>
</dbReference>
<dbReference type="OMA" id="ENTIVDW"/>
<reference evidence="3" key="1">
    <citation type="journal article" date="2012" name="Science">
        <title>The Paleozoic origin of enzymatic lignin decomposition reconstructed from 31 fungal genomes.</title>
        <authorList>
            <person name="Floudas D."/>
            <person name="Binder M."/>
            <person name="Riley R."/>
            <person name="Barry K."/>
            <person name="Blanchette R.A."/>
            <person name="Henrissat B."/>
            <person name="Martinez A.T."/>
            <person name="Otillar R."/>
            <person name="Spatafora J.W."/>
            <person name="Yadav J.S."/>
            <person name="Aerts A."/>
            <person name="Benoit I."/>
            <person name="Boyd A."/>
            <person name="Carlson A."/>
            <person name="Copeland A."/>
            <person name="Coutinho P.M."/>
            <person name="de Vries R.P."/>
            <person name="Ferreira P."/>
            <person name="Findley K."/>
            <person name="Foster B."/>
            <person name="Gaskell J."/>
            <person name="Glotzer D."/>
            <person name="Gorecki P."/>
            <person name="Heitman J."/>
            <person name="Hesse C."/>
            <person name="Hori C."/>
            <person name="Igarashi K."/>
            <person name="Jurgens J.A."/>
            <person name="Kallen N."/>
            <person name="Kersten P."/>
            <person name="Kohler A."/>
            <person name="Kuees U."/>
            <person name="Kumar T.K.A."/>
            <person name="Kuo A."/>
            <person name="LaButti K."/>
            <person name="Larrondo L.F."/>
            <person name="Lindquist E."/>
            <person name="Ling A."/>
            <person name="Lombard V."/>
            <person name="Lucas S."/>
            <person name="Lundell T."/>
            <person name="Martin R."/>
            <person name="McLaughlin D.J."/>
            <person name="Morgenstern I."/>
            <person name="Morin E."/>
            <person name="Murat C."/>
            <person name="Nagy L.G."/>
            <person name="Nolan M."/>
            <person name="Ohm R.A."/>
            <person name="Patyshakuliyeva A."/>
            <person name="Rokas A."/>
            <person name="Ruiz-Duenas F.J."/>
            <person name="Sabat G."/>
            <person name="Salamov A."/>
            <person name="Samejima M."/>
            <person name="Schmutz J."/>
            <person name="Slot J.C."/>
            <person name="St John F."/>
            <person name="Stenlid J."/>
            <person name="Sun H."/>
            <person name="Sun S."/>
            <person name="Syed K."/>
            <person name="Tsang A."/>
            <person name="Wiebenga A."/>
            <person name="Young D."/>
            <person name="Pisabarro A."/>
            <person name="Eastwood D.C."/>
            <person name="Martin F."/>
            <person name="Cullen D."/>
            <person name="Grigoriev I.V."/>
            <person name="Hibbett D.S."/>
        </authorList>
    </citation>
    <scope>NUCLEOTIDE SEQUENCE [LARGE SCALE GENOMIC DNA]</scope>
    <source>
        <strain evidence="3">RWD-64-598 SS2</strain>
    </source>
</reference>
<organism evidence="2 3">
    <name type="scientific">Coniophora puteana (strain RWD-64-598)</name>
    <name type="common">Brown rot fungus</name>
    <dbReference type="NCBI Taxonomy" id="741705"/>
    <lineage>
        <taxon>Eukaryota</taxon>
        <taxon>Fungi</taxon>
        <taxon>Dikarya</taxon>
        <taxon>Basidiomycota</taxon>
        <taxon>Agaricomycotina</taxon>
        <taxon>Agaricomycetes</taxon>
        <taxon>Agaricomycetidae</taxon>
        <taxon>Boletales</taxon>
        <taxon>Coniophorineae</taxon>
        <taxon>Coniophoraceae</taxon>
        <taxon>Coniophora</taxon>
    </lineage>
</organism>
<evidence type="ECO:0000259" key="1">
    <source>
        <dbReference type="Pfam" id="PF13468"/>
    </source>
</evidence>
<dbReference type="InterPro" id="IPR025870">
    <property type="entry name" value="Glyoxalase-like_dom"/>
</dbReference>
<dbReference type="EMBL" id="JH711574">
    <property type="protein sequence ID" value="EIW85580.1"/>
    <property type="molecule type" value="Genomic_DNA"/>
</dbReference>
<gene>
    <name evidence="2" type="ORF">CONPUDRAFT_48792</name>
</gene>
<dbReference type="OrthoDB" id="408973at2759"/>
<dbReference type="PANTHER" id="PTHR40265">
    <property type="entry name" value="BLL2707 PROTEIN"/>
    <property type="match status" value="1"/>
</dbReference>
<protein>
    <recommendedName>
        <fullName evidence="1">Glyoxalase-like domain-containing protein</fullName>
    </recommendedName>
</protein>
<name>A0A5M3N2G5_CONPW</name>
<dbReference type="KEGG" id="cput:CONPUDRAFT_48792"/>
<dbReference type="Pfam" id="PF13468">
    <property type="entry name" value="Glyoxalase_3"/>
    <property type="match status" value="1"/>
</dbReference>
<sequence length="283" mass="30585">MSEPSTKILDHIIHLSPPDTVAQVSEEFKRLGFQVIPGGTHADGLTANALVLLQDGVYIELISFLKPAKDYPPVSDRNKHQWAGKNDGWIDYAFLGSTSASIAEIINQRAKDSDTDVAYLPEVHGGRTRSDGETLKWAITAPEARLGRGSLPFYCADVTPRKLRVPIDHPPGNTEHPSGAAGIAHVRLLASPPSLKTLASQLSSVIGEQPTVSHGLHVWTLDVPKADTPKPLLILGAPADEEETKALDNKGPGIYEVAFWTGKDGKKGDGRTEYGSKIVWRPL</sequence>
<dbReference type="PANTHER" id="PTHR40265:SF1">
    <property type="entry name" value="GLYOXALASE-LIKE DOMAIN-CONTAINING PROTEIN"/>
    <property type="match status" value="1"/>
</dbReference>
<proteinExistence type="predicted"/>
<dbReference type="Gene3D" id="3.10.180.10">
    <property type="entry name" value="2,3-Dihydroxybiphenyl 1,2-Dioxygenase, domain 1"/>
    <property type="match status" value="1"/>
</dbReference>